<evidence type="ECO:0000256" key="3">
    <source>
        <dbReference type="ARBA" id="ARBA00022598"/>
    </source>
</evidence>
<gene>
    <name evidence="7" type="ORF">AVDCRST_MAG68-93</name>
</gene>
<dbReference type="InterPro" id="IPR012310">
    <property type="entry name" value="DNA_ligase_ATP-dep_cent"/>
</dbReference>
<dbReference type="GO" id="GO:0003910">
    <property type="term" value="F:DNA ligase (ATP) activity"/>
    <property type="evidence" value="ECO:0007669"/>
    <property type="project" value="UniProtKB-EC"/>
</dbReference>
<organism evidence="7">
    <name type="scientific">uncultured Gemmatimonadota bacterium</name>
    <dbReference type="NCBI Taxonomy" id="203437"/>
    <lineage>
        <taxon>Bacteria</taxon>
        <taxon>Pseudomonadati</taxon>
        <taxon>Gemmatimonadota</taxon>
        <taxon>environmental samples</taxon>
    </lineage>
</organism>
<dbReference type="Pfam" id="PF04679">
    <property type="entry name" value="DNA_ligase_A_C"/>
    <property type="match status" value="1"/>
</dbReference>
<dbReference type="EMBL" id="CADCTW010000007">
    <property type="protein sequence ID" value="CAA9297104.1"/>
    <property type="molecule type" value="Genomic_DNA"/>
</dbReference>
<dbReference type="NCBIfam" id="NF006078">
    <property type="entry name" value="PRK08224.1"/>
    <property type="match status" value="1"/>
</dbReference>
<dbReference type="Pfam" id="PF01068">
    <property type="entry name" value="DNA_ligase_A_M"/>
    <property type="match status" value="1"/>
</dbReference>
<sequence>MDLPIALDYAPMEAESQGEIPAGEGWQYEPKWDGFRCLAFRQGGEVDLRSKSGKPLGRYFPDVVENLRSLRANRFVLDGEIVVPVGDSLSFEELQLRLHPAASRVQKLAAAHPAVFITFDLLLGARGAPLIGRPLAERRPKLEAFAEQFYGGDERIRLSRATTDAAQANDWLCGGVKGLDGIMAKRLDAAYASGERTAMVKVKNLRTAECVVGGFRYASKQKIVGSLLLGLYTADGLLHHVGFCSAIPEEERARLTPELEKLVQAPGFTGSAPGAPSRWSTERSTQWEPLASKRVVEVQYDHFSGGRFRHGTRFLRWRPDKDPRQCSMEQVVRDSRSTAALL</sequence>
<dbReference type="PANTHER" id="PTHR45674:SF4">
    <property type="entry name" value="DNA LIGASE 1"/>
    <property type="match status" value="1"/>
</dbReference>
<dbReference type="InterPro" id="IPR012340">
    <property type="entry name" value="NA-bd_OB-fold"/>
</dbReference>
<protein>
    <recommendedName>
        <fullName evidence="2">DNA ligase (ATP)</fullName>
        <ecNumber evidence="2">6.5.1.1</ecNumber>
    </recommendedName>
</protein>
<evidence type="ECO:0000256" key="1">
    <source>
        <dbReference type="ARBA" id="ARBA00007572"/>
    </source>
</evidence>
<evidence type="ECO:0000259" key="6">
    <source>
        <dbReference type="Pfam" id="PF04679"/>
    </source>
</evidence>
<dbReference type="GO" id="GO:0005524">
    <property type="term" value="F:ATP binding"/>
    <property type="evidence" value="ECO:0007669"/>
    <property type="project" value="InterPro"/>
</dbReference>
<dbReference type="InterPro" id="IPR044117">
    <property type="entry name" value="OBF_LigC-like"/>
</dbReference>
<dbReference type="InterPro" id="IPR044119">
    <property type="entry name" value="Adenylation_LigC-like"/>
</dbReference>
<name>A0A6J4K6L6_9BACT</name>
<comment type="similarity">
    <text evidence="1">Belongs to the ATP-dependent DNA ligase family.</text>
</comment>
<dbReference type="PANTHER" id="PTHR45674">
    <property type="entry name" value="DNA LIGASE 1/3 FAMILY MEMBER"/>
    <property type="match status" value="1"/>
</dbReference>
<dbReference type="GO" id="GO:0006281">
    <property type="term" value="P:DNA repair"/>
    <property type="evidence" value="ECO:0007669"/>
    <property type="project" value="InterPro"/>
</dbReference>
<dbReference type="Gene3D" id="3.30.470.30">
    <property type="entry name" value="DNA ligase/mRNA capping enzyme"/>
    <property type="match status" value="1"/>
</dbReference>
<keyword evidence="3 7" id="KW-0436">Ligase</keyword>
<dbReference type="SUPFAM" id="SSF50249">
    <property type="entry name" value="Nucleic acid-binding proteins"/>
    <property type="match status" value="1"/>
</dbReference>
<evidence type="ECO:0000256" key="4">
    <source>
        <dbReference type="ARBA" id="ARBA00034003"/>
    </source>
</evidence>
<dbReference type="EC" id="6.5.1.1" evidence="2"/>
<dbReference type="InterPro" id="IPR050191">
    <property type="entry name" value="ATP-dep_DNA_ligase"/>
</dbReference>
<dbReference type="Gene3D" id="2.40.50.140">
    <property type="entry name" value="Nucleic acid-binding proteins"/>
    <property type="match status" value="1"/>
</dbReference>
<dbReference type="CDD" id="cd07905">
    <property type="entry name" value="Adenylation_DNA_ligase_LigC"/>
    <property type="match status" value="1"/>
</dbReference>
<dbReference type="AlphaFoldDB" id="A0A6J4K6L6"/>
<feature type="domain" description="ATP-dependent DNA ligase family profile" evidence="5">
    <location>
        <begin position="23"/>
        <end position="203"/>
    </location>
</feature>
<evidence type="ECO:0000259" key="5">
    <source>
        <dbReference type="Pfam" id="PF01068"/>
    </source>
</evidence>
<proteinExistence type="inferred from homology"/>
<dbReference type="GO" id="GO:0006310">
    <property type="term" value="P:DNA recombination"/>
    <property type="evidence" value="ECO:0007669"/>
    <property type="project" value="InterPro"/>
</dbReference>
<dbReference type="CDD" id="cd07970">
    <property type="entry name" value="OBF_DNA_ligase_LigC"/>
    <property type="match status" value="1"/>
</dbReference>
<dbReference type="InterPro" id="IPR012309">
    <property type="entry name" value="DNA_ligase_ATP-dep_C"/>
</dbReference>
<reference evidence="7" key="1">
    <citation type="submission" date="2020-02" db="EMBL/GenBank/DDBJ databases">
        <authorList>
            <person name="Meier V. D."/>
        </authorList>
    </citation>
    <scope>NUCLEOTIDE SEQUENCE</scope>
    <source>
        <strain evidence="7">AVDCRST_MAG68</strain>
    </source>
</reference>
<accession>A0A6J4K6L6</accession>
<evidence type="ECO:0000256" key="2">
    <source>
        <dbReference type="ARBA" id="ARBA00012727"/>
    </source>
</evidence>
<evidence type="ECO:0000313" key="7">
    <source>
        <dbReference type="EMBL" id="CAA9297104.1"/>
    </source>
</evidence>
<feature type="domain" description="DNA ligase ATP-dependent C-terminal" evidence="6">
    <location>
        <begin position="221"/>
        <end position="321"/>
    </location>
</feature>
<comment type="catalytic activity">
    <reaction evidence="4">
        <text>ATP + (deoxyribonucleotide)n-3'-hydroxyl + 5'-phospho-(deoxyribonucleotide)m = (deoxyribonucleotide)n+m + AMP + diphosphate.</text>
        <dbReference type="EC" id="6.5.1.1"/>
    </reaction>
</comment>
<dbReference type="SUPFAM" id="SSF56091">
    <property type="entry name" value="DNA ligase/mRNA capping enzyme, catalytic domain"/>
    <property type="match status" value="1"/>
</dbReference>